<feature type="transmembrane region" description="Helical" evidence="1">
    <location>
        <begin position="147"/>
        <end position="166"/>
    </location>
</feature>
<keyword evidence="3" id="KW-1185">Reference proteome</keyword>
<feature type="transmembrane region" description="Helical" evidence="1">
    <location>
        <begin position="337"/>
        <end position="356"/>
    </location>
</feature>
<feature type="transmembrane region" description="Helical" evidence="1">
    <location>
        <begin position="67"/>
        <end position="87"/>
    </location>
</feature>
<dbReference type="RefSeq" id="WP_378270599.1">
    <property type="nucleotide sequence ID" value="NZ_JBHUKR010000023.1"/>
</dbReference>
<evidence type="ECO:0000313" key="2">
    <source>
        <dbReference type="EMBL" id="MFD2421816.1"/>
    </source>
</evidence>
<dbReference type="PANTHER" id="PTHR30569:SF0">
    <property type="entry name" value="CYTOSINE PERMEASE"/>
    <property type="match status" value="1"/>
</dbReference>
<comment type="caution">
    <text evidence="2">The sequence shown here is derived from an EMBL/GenBank/DDBJ whole genome shotgun (WGS) entry which is preliminary data.</text>
</comment>
<keyword evidence="1" id="KW-0812">Transmembrane</keyword>
<keyword evidence="1" id="KW-1133">Transmembrane helix</keyword>
<proteinExistence type="predicted"/>
<dbReference type="Proteomes" id="UP001597417">
    <property type="component" value="Unassembled WGS sequence"/>
</dbReference>
<evidence type="ECO:0000256" key="1">
    <source>
        <dbReference type="SAM" id="Phobius"/>
    </source>
</evidence>
<evidence type="ECO:0000313" key="3">
    <source>
        <dbReference type="Proteomes" id="UP001597417"/>
    </source>
</evidence>
<sequence length="554" mass="60052">MGSPGISVLRRIFSSGNAATDDYANRKVPRHRSWGYWGIMLPLTGGGTAGAWLAIGSSLASQYGMPNTIVGLVYAVIAQTVLGYVLVRASAGTRLSSDLASRGLGMGFLGSTVTAVVFGTNWFFYWALESQILGSGLAAFVHIPEQVGWVITGLLFIPLTLYGMVFVTRFQNWTIPVFVIWLVWNLVVIFQDPVSRERGRDFLTYTPNGGGLSVAGIFGVIATVNGVVALVPLLSMEFARFARPTDSPRRRFWGLLGVAVLPQNLLTWLIYLPVGVLVWRATGQTNPGTAFVALTGWVGFIGLFVTQIRINLQNTYASSLALSTLFARFLRFTPGRAFWSTVTCVVGTALIFVHMLDVINEVLTFEAVMLFAWIGTLFGDYAVVRGWLRMDVGEIEHRRAYLRRFNPIGLSSFATGACVGLALTYVPAATHLSGGVWTVLSSLASFLGFAVALVTHPFYARLYARRSATGGHGRYLARSPEEVPAEVRTAAGQVSCAACEVEVEVDDVARCPVRSFSWICSECCSADRTCRTACQSSTVTFPALPLRPSDAVGP</sequence>
<feature type="transmembrane region" description="Helical" evidence="1">
    <location>
        <begin position="362"/>
        <end position="384"/>
    </location>
</feature>
<name>A0ABW5G3Z7_9PSEU</name>
<organism evidence="2 3">
    <name type="scientific">Amycolatopsis pigmentata</name>
    <dbReference type="NCBI Taxonomy" id="450801"/>
    <lineage>
        <taxon>Bacteria</taxon>
        <taxon>Bacillati</taxon>
        <taxon>Actinomycetota</taxon>
        <taxon>Actinomycetes</taxon>
        <taxon>Pseudonocardiales</taxon>
        <taxon>Pseudonocardiaceae</taxon>
        <taxon>Amycolatopsis</taxon>
    </lineage>
</organism>
<reference evidence="3" key="1">
    <citation type="journal article" date="2019" name="Int. J. Syst. Evol. Microbiol.">
        <title>The Global Catalogue of Microorganisms (GCM) 10K type strain sequencing project: providing services to taxonomists for standard genome sequencing and annotation.</title>
        <authorList>
            <consortium name="The Broad Institute Genomics Platform"/>
            <consortium name="The Broad Institute Genome Sequencing Center for Infectious Disease"/>
            <person name="Wu L."/>
            <person name="Ma J."/>
        </authorList>
    </citation>
    <scope>NUCLEOTIDE SEQUENCE [LARGE SCALE GENOMIC DNA]</scope>
    <source>
        <strain evidence="3">CGMCC 4.7645</strain>
    </source>
</reference>
<dbReference type="PANTHER" id="PTHR30569">
    <property type="entry name" value="CYTOSINE TRANSPORTER CODB"/>
    <property type="match status" value="1"/>
</dbReference>
<feature type="transmembrane region" description="Helical" evidence="1">
    <location>
        <begin position="291"/>
        <end position="310"/>
    </location>
</feature>
<accession>A0ABW5G3Z7</accession>
<keyword evidence="1" id="KW-0472">Membrane</keyword>
<gene>
    <name evidence="2" type="ORF">ACFSXZ_36350</name>
</gene>
<protein>
    <submittedName>
        <fullName evidence="2">Purine-cytosine permease family protein</fullName>
    </submittedName>
</protein>
<dbReference type="Gene3D" id="1.10.4160.10">
    <property type="entry name" value="Hydantoin permease"/>
    <property type="match status" value="1"/>
</dbReference>
<feature type="transmembrane region" description="Helical" evidence="1">
    <location>
        <begin position="252"/>
        <end position="271"/>
    </location>
</feature>
<feature type="transmembrane region" description="Helical" evidence="1">
    <location>
        <begin position="173"/>
        <end position="190"/>
    </location>
</feature>
<feature type="transmembrane region" description="Helical" evidence="1">
    <location>
        <begin position="108"/>
        <end position="127"/>
    </location>
</feature>
<dbReference type="EMBL" id="JBHUKR010000023">
    <property type="protein sequence ID" value="MFD2421816.1"/>
    <property type="molecule type" value="Genomic_DNA"/>
</dbReference>
<feature type="transmembrane region" description="Helical" evidence="1">
    <location>
        <begin position="34"/>
        <end position="55"/>
    </location>
</feature>
<feature type="transmembrane region" description="Helical" evidence="1">
    <location>
        <begin position="434"/>
        <end position="459"/>
    </location>
</feature>
<dbReference type="InterPro" id="IPR030191">
    <property type="entry name" value="CodB"/>
</dbReference>
<feature type="transmembrane region" description="Helical" evidence="1">
    <location>
        <begin position="210"/>
        <end position="231"/>
    </location>
</feature>
<feature type="transmembrane region" description="Helical" evidence="1">
    <location>
        <begin position="405"/>
        <end position="428"/>
    </location>
</feature>